<dbReference type="Proteomes" id="UP000281406">
    <property type="component" value="Unassembled WGS sequence"/>
</dbReference>
<gene>
    <name evidence="1" type="ORF">DPX16_16194</name>
</gene>
<evidence type="ECO:0000313" key="2">
    <source>
        <dbReference type="Proteomes" id="UP000281406"/>
    </source>
</evidence>
<accession>A0A3N0XFE2</accession>
<dbReference type="AlphaFoldDB" id="A0A3N0XFE2"/>
<keyword evidence="2" id="KW-1185">Reference proteome</keyword>
<name>A0A3N0XFE2_ANAGA</name>
<reference evidence="1 2" key="1">
    <citation type="submission" date="2018-10" db="EMBL/GenBank/DDBJ databases">
        <title>Genome assembly for a Yunnan-Guizhou Plateau 3E fish, Anabarilius grahami (Regan), and its evolutionary and genetic applications.</title>
        <authorList>
            <person name="Jiang W."/>
        </authorList>
    </citation>
    <scope>NUCLEOTIDE SEQUENCE [LARGE SCALE GENOMIC DNA]</scope>
    <source>
        <strain evidence="1">AG-KIZ</strain>
        <tissue evidence="1">Muscle</tissue>
    </source>
</reference>
<comment type="caution">
    <text evidence="1">The sequence shown here is derived from an EMBL/GenBank/DDBJ whole genome shotgun (WGS) entry which is preliminary data.</text>
</comment>
<proteinExistence type="predicted"/>
<protein>
    <submittedName>
        <fullName evidence="1">Uncharacterized protein</fullName>
    </submittedName>
</protein>
<organism evidence="1 2">
    <name type="scientific">Anabarilius grahami</name>
    <name type="common">Kanglang fish</name>
    <name type="synonym">Barilius grahami</name>
    <dbReference type="NCBI Taxonomy" id="495550"/>
    <lineage>
        <taxon>Eukaryota</taxon>
        <taxon>Metazoa</taxon>
        <taxon>Chordata</taxon>
        <taxon>Craniata</taxon>
        <taxon>Vertebrata</taxon>
        <taxon>Euteleostomi</taxon>
        <taxon>Actinopterygii</taxon>
        <taxon>Neopterygii</taxon>
        <taxon>Teleostei</taxon>
        <taxon>Ostariophysi</taxon>
        <taxon>Cypriniformes</taxon>
        <taxon>Xenocyprididae</taxon>
        <taxon>Xenocypridinae</taxon>
        <taxon>Xenocypridinae incertae sedis</taxon>
        <taxon>Anabarilius</taxon>
    </lineage>
</organism>
<sequence length="102" mass="10772">MPRVLSAVENPLAVVPASAPLLAAAPEPQRCRRGREILIKEDLYWILNGLSKGTFRITDASSCSAGKVMLCNVKPCASPQVCAVVSAPSAALWRSRGHGSSL</sequence>
<evidence type="ECO:0000313" key="1">
    <source>
        <dbReference type="EMBL" id="ROI15765.1"/>
    </source>
</evidence>
<dbReference type="EMBL" id="RJVU01078493">
    <property type="protein sequence ID" value="ROI15765.1"/>
    <property type="molecule type" value="Genomic_DNA"/>
</dbReference>